<organism evidence="5 8">
    <name type="scientific">Bacillus thuringiensis serovar iberica</name>
    <dbReference type="NCBI Taxonomy" id="180866"/>
    <lineage>
        <taxon>Bacteria</taxon>
        <taxon>Bacillati</taxon>
        <taxon>Bacillota</taxon>
        <taxon>Bacilli</taxon>
        <taxon>Bacillales</taxon>
        <taxon>Bacillaceae</taxon>
        <taxon>Bacillus</taxon>
        <taxon>Bacillus cereus group</taxon>
    </lineage>
</organism>
<evidence type="ECO:0000313" key="6">
    <source>
        <dbReference type="EMBL" id="OUB45445.1"/>
    </source>
</evidence>
<dbReference type="EMBL" id="MOOP01000052">
    <property type="protein sequence ID" value="OUB50719.1"/>
    <property type="molecule type" value="Genomic_DNA"/>
</dbReference>
<dbReference type="InterPro" id="IPR006626">
    <property type="entry name" value="PbH1"/>
</dbReference>
<dbReference type="GO" id="GO:0016798">
    <property type="term" value="F:hydrolase activity, acting on glycosyl bonds"/>
    <property type="evidence" value="ECO:0007669"/>
    <property type="project" value="InterPro"/>
</dbReference>
<dbReference type="PANTHER" id="PTHR36453:SF1">
    <property type="entry name" value="RIGHT HANDED BETA HELIX DOMAIN-CONTAINING PROTEIN"/>
    <property type="match status" value="1"/>
</dbReference>
<feature type="transmembrane region" description="Helical" evidence="2">
    <location>
        <begin position="7"/>
        <end position="29"/>
    </location>
</feature>
<evidence type="ECO:0000256" key="2">
    <source>
        <dbReference type="SAM" id="Phobius"/>
    </source>
</evidence>
<dbReference type="AlphaFoldDB" id="A0A9X6LEL7"/>
<evidence type="ECO:0000313" key="4">
    <source>
        <dbReference type="EMBL" id="OUB41322.1"/>
    </source>
</evidence>
<dbReference type="PANTHER" id="PTHR36453">
    <property type="entry name" value="SECRETED PROTEIN-RELATED"/>
    <property type="match status" value="1"/>
</dbReference>
<protein>
    <recommendedName>
        <fullName evidence="3">CBM-cenC domain-containing protein</fullName>
    </recommendedName>
</protein>
<dbReference type="EMBL" id="MOOP01000130">
    <property type="protein sequence ID" value="OUB44299.1"/>
    <property type="molecule type" value="Genomic_DNA"/>
</dbReference>
<keyword evidence="2" id="KW-1133">Transmembrane helix</keyword>
<dbReference type="SUPFAM" id="SSF49785">
    <property type="entry name" value="Galactose-binding domain-like"/>
    <property type="match status" value="1"/>
</dbReference>
<dbReference type="EMBL" id="MOOP01000156">
    <property type="protein sequence ID" value="OUB41322.1"/>
    <property type="molecule type" value="Genomic_DNA"/>
</dbReference>
<dbReference type="SUPFAM" id="SSF51126">
    <property type="entry name" value="Pectin lyase-like"/>
    <property type="match status" value="1"/>
</dbReference>
<evidence type="ECO:0000313" key="5">
    <source>
        <dbReference type="EMBL" id="OUB44299.1"/>
    </source>
</evidence>
<evidence type="ECO:0000313" key="7">
    <source>
        <dbReference type="EMBL" id="OUB50719.1"/>
    </source>
</evidence>
<evidence type="ECO:0000313" key="8">
    <source>
        <dbReference type="Proteomes" id="UP000195120"/>
    </source>
</evidence>
<dbReference type="InterPro" id="IPR008979">
    <property type="entry name" value="Galactose-bd-like_sf"/>
</dbReference>
<evidence type="ECO:0000259" key="3">
    <source>
        <dbReference type="Pfam" id="PF02018"/>
    </source>
</evidence>
<dbReference type="Gene3D" id="2.60.120.260">
    <property type="entry name" value="Galactose-binding domain-like"/>
    <property type="match status" value="1"/>
</dbReference>
<dbReference type="InterPro" id="IPR003305">
    <property type="entry name" value="CenC_carb-bd"/>
</dbReference>
<evidence type="ECO:0000256" key="1">
    <source>
        <dbReference type="ARBA" id="ARBA00022801"/>
    </source>
</evidence>
<feature type="domain" description="CBM-cenC" evidence="3">
    <location>
        <begin position="632"/>
        <end position="758"/>
    </location>
</feature>
<dbReference type="InterPro" id="IPR011050">
    <property type="entry name" value="Pectin_lyase_fold/virulence"/>
</dbReference>
<keyword evidence="1" id="KW-0378">Hydrolase</keyword>
<dbReference type="RefSeq" id="WP_086401175.1">
    <property type="nucleotide sequence ID" value="NZ_MOOP01000052.1"/>
</dbReference>
<dbReference type="Proteomes" id="UP000195120">
    <property type="component" value="Unassembled WGS sequence"/>
</dbReference>
<dbReference type="Pfam" id="PF02018">
    <property type="entry name" value="CBM_4_9"/>
    <property type="match status" value="1"/>
</dbReference>
<sequence>MVIQKNIWDFILIKMVLSVVILSVLFVILPEKIVQASGNIYYVSTTGNDSNDGTSLSAPFQTIQHAASIASAGDTVYIRGGTYREIVTPVNSGTPGNPITYQSYNDETAIISGNDVVTGWSLDSGNIYKAPINWNLGAGNQVFVDGEMMDEARWPNQTGTLLNPTRSTAQSGSDSTHVIDTTLPGGDNFWNGATIWITSGSSWIAQTSTVTAYDSVNKKLTFGGLYRTGSSYTPKSGNKYYLSGIKAALDTANEWWYDSFHSQLYLWVPGGDDPSNHTVEAKRRSTAIDLSGKSFITINGVQTNAATILTDSSSNHIVLNKIVAKYVSHNKLNTSASEQSNLGLILNGSYNELKNSELAYSSGSLVTVQGSNNNVINNYIHDGGYVPGWEGLVNLKGVNSLISHNTVSDAGRVTVYFNTQMSANEIQYNNIYNAGWLTNDLGMLYGPNVDGQNTEIHHNHVHDNKAPSTNAGIYLDNWTNNFIVHHNVLWNNSGIQLNIPSEYNLIYNNTAYTNALPVQAWGNAFTTDMYGDRLFNNIIKGYDPEVTAYTTHGNEVTNSPGFVDETNHNYHLLSSSPAKDAGIVIPGITDGYAGSAPDIGAYEYGGTDWTAGHNFANSPNPIYSKPSTPHMNLAVNGGFESGNLSSWTKTDGGNAVVVNDDHWGKPENTGMSRSQAYGVKLSGWVDGVAQTITGLQPNTNYVAAGWLRSPLGATAVFGVKNYGGTNVTAASSNSTWKFVKIPFKTGSTNTSATIYFKKTFSLIGEVYVDDAGLILD</sequence>
<gene>
    <name evidence="7" type="ORF">BK741_09870</name>
    <name evidence="6" type="ORF">BK741_21200</name>
    <name evidence="5" type="ORF">BK741_22110</name>
    <name evidence="4" type="ORF">BK741_29120</name>
</gene>
<accession>A0A9X6LEL7</accession>
<keyword evidence="2" id="KW-0472">Membrane</keyword>
<dbReference type="Gene3D" id="2.160.20.10">
    <property type="entry name" value="Single-stranded right-handed beta-helix, Pectin lyase-like"/>
    <property type="match status" value="2"/>
</dbReference>
<dbReference type="InterPro" id="IPR012334">
    <property type="entry name" value="Pectin_lyas_fold"/>
</dbReference>
<dbReference type="EMBL" id="MOOP01000113">
    <property type="protein sequence ID" value="OUB45445.1"/>
    <property type="molecule type" value="Genomic_DNA"/>
</dbReference>
<name>A0A9X6LEL7_BACTU</name>
<proteinExistence type="predicted"/>
<comment type="caution">
    <text evidence="5">The sequence shown here is derived from an EMBL/GenBank/DDBJ whole genome shotgun (WGS) entry which is preliminary data.</text>
</comment>
<dbReference type="SMART" id="SM00710">
    <property type="entry name" value="PbH1"/>
    <property type="match status" value="4"/>
</dbReference>
<reference evidence="5 8" key="1">
    <citation type="submission" date="2016-10" db="EMBL/GenBank/DDBJ databases">
        <title>Comparative genomics of Bacillus thuringiensis reveals a path to pathogens against multiple invertebrate hosts.</title>
        <authorList>
            <person name="Zheng J."/>
            <person name="Gao Q."/>
            <person name="Liu H."/>
            <person name="Peng D."/>
            <person name="Ruan L."/>
            <person name="Sun M."/>
        </authorList>
    </citation>
    <scope>NUCLEOTIDE SEQUENCE [LARGE SCALE GENOMIC DNA]</scope>
    <source>
        <strain evidence="5">BGSC 4BW1</strain>
    </source>
</reference>
<keyword evidence="2" id="KW-0812">Transmembrane</keyword>